<evidence type="ECO:0000259" key="3">
    <source>
        <dbReference type="Pfam" id="PF03358"/>
    </source>
</evidence>
<dbReference type="PANTHER" id="PTHR43278:SF4">
    <property type="entry name" value="NAD(P)H-DEPENDENT FMN-CONTAINING OXIDOREDUCTASE YWQN-RELATED"/>
    <property type="match status" value="1"/>
</dbReference>
<feature type="domain" description="NADPH-dependent FMN reductase-like" evidence="3">
    <location>
        <begin position="1"/>
        <end position="152"/>
    </location>
</feature>
<reference evidence="4" key="1">
    <citation type="journal article" date="2021" name="PeerJ">
        <title>Extensive microbial diversity within the chicken gut microbiome revealed by metagenomics and culture.</title>
        <authorList>
            <person name="Gilroy R."/>
            <person name="Ravi A."/>
            <person name="Getino M."/>
            <person name="Pursley I."/>
            <person name="Horton D.L."/>
            <person name="Alikhan N.F."/>
            <person name="Baker D."/>
            <person name="Gharbi K."/>
            <person name="Hall N."/>
            <person name="Watson M."/>
            <person name="Adriaenssens E.M."/>
            <person name="Foster-Nyarko E."/>
            <person name="Jarju S."/>
            <person name="Secka A."/>
            <person name="Antonio M."/>
            <person name="Oren A."/>
            <person name="Chaudhuri R.R."/>
            <person name="La Ragione R."/>
            <person name="Hildebrand F."/>
            <person name="Pallen M.J."/>
        </authorList>
    </citation>
    <scope>NUCLEOTIDE SEQUENCE</scope>
    <source>
        <strain evidence="4">CHK33-5263</strain>
    </source>
</reference>
<dbReference type="SUPFAM" id="SSF52218">
    <property type="entry name" value="Flavoproteins"/>
    <property type="match status" value="1"/>
</dbReference>
<protein>
    <submittedName>
        <fullName evidence="4">Flavodoxin family protein</fullName>
    </submittedName>
</protein>
<reference evidence="4" key="2">
    <citation type="submission" date="2021-04" db="EMBL/GenBank/DDBJ databases">
        <authorList>
            <person name="Gilroy R."/>
        </authorList>
    </citation>
    <scope>NUCLEOTIDE SEQUENCE</scope>
    <source>
        <strain evidence="4">CHK33-5263</strain>
    </source>
</reference>
<keyword evidence="1" id="KW-0285">Flavoprotein</keyword>
<keyword evidence="2" id="KW-0288">FMN</keyword>
<dbReference type="InterPro" id="IPR005025">
    <property type="entry name" value="FMN_Rdtase-like_dom"/>
</dbReference>
<name>A0A9D2DWL0_9FIRM</name>
<sequence>MKVLLVNGSPRAKGCTYTALSEVARILEQEGIETEIFQLGTKPVQDCIACMKCRENGGKCVFDDVANELIEKAKGADGFVFGSPVYYAHHSGRVQSVLDRAFYAGGYAFAGKPGASVVSARRGGTAASFDVINKYFGITGMPVVSSTYWNMVYGKTPDEVRQDEEGMQTMRNLARNMAYMLKCFEAGRKAGIEAPAMERTHQTNFIR</sequence>
<evidence type="ECO:0000256" key="2">
    <source>
        <dbReference type="ARBA" id="ARBA00022643"/>
    </source>
</evidence>
<proteinExistence type="predicted"/>
<dbReference type="EMBL" id="DXBS01000075">
    <property type="protein sequence ID" value="HIZ24612.1"/>
    <property type="molecule type" value="Genomic_DNA"/>
</dbReference>
<dbReference type="Proteomes" id="UP000824044">
    <property type="component" value="Unassembled WGS sequence"/>
</dbReference>
<evidence type="ECO:0000313" key="4">
    <source>
        <dbReference type="EMBL" id="HIZ24612.1"/>
    </source>
</evidence>
<dbReference type="GO" id="GO:0016491">
    <property type="term" value="F:oxidoreductase activity"/>
    <property type="evidence" value="ECO:0007669"/>
    <property type="project" value="InterPro"/>
</dbReference>
<gene>
    <name evidence="4" type="ORF">H9812_03955</name>
</gene>
<dbReference type="Pfam" id="PF03358">
    <property type="entry name" value="FMN_red"/>
    <property type="match status" value="1"/>
</dbReference>
<dbReference type="Gene3D" id="3.40.50.360">
    <property type="match status" value="1"/>
</dbReference>
<organism evidence="4 5">
    <name type="scientific">Candidatus Gallimonas intestinigallinarum</name>
    <dbReference type="NCBI Taxonomy" id="2838604"/>
    <lineage>
        <taxon>Bacteria</taxon>
        <taxon>Bacillati</taxon>
        <taxon>Bacillota</taxon>
        <taxon>Clostridia</taxon>
        <taxon>Candidatus Gallimonas</taxon>
    </lineage>
</organism>
<comment type="caution">
    <text evidence="4">The sequence shown here is derived from an EMBL/GenBank/DDBJ whole genome shotgun (WGS) entry which is preliminary data.</text>
</comment>
<accession>A0A9D2DWL0</accession>
<evidence type="ECO:0000256" key="1">
    <source>
        <dbReference type="ARBA" id="ARBA00022630"/>
    </source>
</evidence>
<dbReference type="InterPro" id="IPR051796">
    <property type="entry name" value="ISF_SsuE-like"/>
</dbReference>
<dbReference type="PANTHER" id="PTHR43278">
    <property type="entry name" value="NAD(P)H-DEPENDENT FMN-CONTAINING OXIDOREDUCTASE YWQN-RELATED"/>
    <property type="match status" value="1"/>
</dbReference>
<dbReference type="InterPro" id="IPR029039">
    <property type="entry name" value="Flavoprotein-like_sf"/>
</dbReference>
<evidence type="ECO:0000313" key="5">
    <source>
        <dbReference type="Proteomes" id="UP000824044"/>
    </source>
</evidence>
<dbReference type="AlphaFoldDB" id="A0A9D2DWL0"/>